<comment type="caution">
    <text evidence="2">The sequence shown here is derived from an EMBL/GenBank/DDBJ whole genome shotgun (WGS) entry which is preliminary data.</text>
</comment>
<dbReference type="EMBL" id="JBHLVX010000036">
    <property type="protein sequence ID" value="MFC0268172.1"/>
    <property type="molecule type" value="Genomic_DNA"/>
</dbReference>
<accession>A0ABV6G3E0</accession>
<proteinExistence type="predicted"/>
<protein>
    <submittedName>
        <fullName evidence="2">Uncharacterized protein</fullName>
    </submittedName>
</protein>
<keyword evidence="1" id="KW-1133">Transmembrane helix</keyword>
<dbReference type="Proteomes" id="UP001589814">
    <property type="component" value="Unassembled WGS sequence"/>
</dbReference>
<feature type="transmembrane region" description="Helical" evidence="1">
    <location>
        <begin position="30"/>
        <end position="53"/>
    </location>
</feature>
<keyword evidence="1" id="KW-0812">Transmembrane</keyword>
<evidence type="ECO:0000313" key="3">
    <source>
        <dbReference type="Proteomes" id="UP001589814"/>
    </source>
</evidence>
<keyword evidence="3" id="KW-1185">Reference proteome</keyword>
<evidence type="ECO:0000256" key="1">
    <source>
        <dbReference type="SAM" id="Phobius"/>
    </source>
</evidence>
<sequence length="55" mass="6064">MPVSSRDNPPPASSDLRLKRCRRSLLTAPVWWRLLLALAGIALLWLAVGWAVATP</sequence>
<keyword evidence="1" id="KW-0472">Membrane</keyword>
<name>A0ABV6G3E0_9GAMM</name>
<organism evidence="2 3">
    <name type="scientific">Kushneria aurantia</name>
    <dbReference type="NCBI Taxonomy" id="504092"/>
    <lineage>
        <taxon>Bacteria</taxon>
        <taxon>Pseudomonadati</taxon>
        <taxon>Pseudomonadota</taxon>
        <taxon>Gammaproteobacteria</taxon>
        <taxon>Oceanospirillales</taxon>
        <taxon>Halomonadaceae</taxon>
        <taxon>Kushneria</taxon>
    </lineage>
</organism>
<dbReference type="RefSeq" id="WP_019952431.1">
    <property type="nucleotide sequence ID" value="NZ_JBHLVX010000036.1"/>
</dbReference>
<reference evidence="2 3" key="1">
    <citation type="submission" date="2024-09" db="EMBL/GenBank/DDBJ databases">
        <authorList>
            <person name="Sun Q."/>
            <person name="Mori K."/>
        </authorList>
    </citation>
    <scope>NUCLEOTIDE SEQUENCE [LARGE SCALE GENOMIC DNA]</scope>
    <source>
        <strain evidence="2 3">CCM 7415</strain>
    </source>
</reference>
<gene>
    <name evidence="2" type="ORF">ACFFHW_09280</name>
</gene>
<evidence type="ECO:0000313" key="2">
    <source>
        <dbReference type="EMBL" id="MFC0268172.1"/>
    </source>
</evidence>